<reference evidence="2" key="1">
    <citation type="submission" date="2023-09" db="EMBL/GenBank/DDBJ databases">
        <title>Undibacterium sp. 20NA77.5 isolated from freshwater.</title>
        <authorList>
            <person name="Le V."/>
            <person name="Ko S.-R."/>
            <person name="Ahn C.-Y."/>
            <person name="Oh H.-M."/>
        </authorList>
    </citation>
    <scope>NUCLEOTIDE SEQUENCE</scope>
    <source>
        <strain evidence="2">20NA77.5</strain>
    </source>
</reference>
<gene>
    <name evidence="2" type="ORF">RF679_13290</name>
</gene>
<dbReference type="EMBL" id="CP133720">
    <property type="protein sequence ID" value="WMW79620.1"/>
    <property type="molecule type" value="Genomic_DNA"/>
</dbReference>
<evidence type="ECO:0000256" key="1">
    <source>
        <dbReference type="SAM" id="SignalP"/>
    </source>
</evidence>
<feature type="signal peptide" evidence="1">
    <location>
        <begin position="1"/>
        <end position="22"/>
    </location>
</feature>
<evidence type="ECO:0008006" key="4">
    <source>
        <dbReference type="Google" id="ProtNLM"/>
    </source>
</evidence>
<evidence type="ECO:0000313" key="3">
    <source>
        <dbReference type="Proteomes" id="UP001181355"/>
    </source>
</evidence>
<sequence>MKSLIRTFFLAIICQFPHIALACQPLPAEALEDTQRRVYSDFKAAKFVVLATIISVKDVKYATKSLPDYKLDAEKVKFRIDEVFKGTKKVGEFFEVLSYSTCARSVKGRKGIPYGPQRKKIDPRTFKTQWILYYTPSGDENVDLNFQITASTLSRPAREAAFDIAQLRRLVRNKTKPM</sequence>
<dbReference type="Proteomes" id="UP001181355">
    <property type="component" value="Chromosome"/>
</dbReference>
<feature type="chain" id="PRO_5046959785" description="DUF4136 domain-containing protein" evidence="1">
    <location>
        <begin position="23"/>
        <end position="178"/>
    </location>
</feature>
<dbReference type="RefSeq" id="WP_309481115.1">
    <property type="nucleotide sequence ID" value="NZ_CP133720.1"/>
</dbReference>
<keyword evidence="3" id="KW-1185">Reference proteome</keyword>
<dbReference type="PROSITE" id="PS51257">
    <property type="entry name" value="PROKAR_LIPOPROTEIN"/>
    <property type="match status" value="1"/>
</dbReference>
<name>A0ABY9RG61_9BURK</name>
<organism evidence="2 3">
    <name type="scientific">Undibacterium cyanobacteriorum</name>
    <dbReference type="NCBI Taxonomy" id="3073561"/>
    <lineage>
        <taxon>Bacteria</taxon>
        <taxon>Pseudomonadati</taxon>
        <taxon>Pseudomonadota</taxon>
        <taxon>Betaproteobacteria</taxon>
        <taxon>Burkholderiales</taxon>
        <taxon>Oxalobacteraceae</taxon>
        <taxon>Undibacterium</taxon>
    </lineage>
</organism>
<evidence type="ECO:0000313" key="2">
    <source>
        <dbReference type="EMBL" id="WMW79620.1"/>
    </source>
</evidence>
<proteinExistence type="predicted"/>
<accession>A0ABY9RG61</accession>
<keyword evidence="1" id="KW-0732">Signal</keyword>
<protein>
    <recommendedName>
        <fullName evidence="4">DUF4136 domain-containing protein</fullName>
    </recommendedName>
</protein>